<reference evidence="1" key="1">
    <citation type="journal article" date="2021" name="Proc. Natl. Acad. Sci. U.S.A.">
        <title>Global biogeography of chemosynthetic symbionts reveals both localized and globally distributed symbiont groups. .</title>
        <authorList>
            <person name="Osvatic J.T."/>
            <person name="Wilkins L.G.E."/>
            <person name="Leibrecht L."/>
            <person name="Leray M."/>
            <person name="Zauner S."/>
            <person name="Polzin J."/>
            <person name="Camacho Y."/>
            <person name="Gros O."/>
            <person name="van Gils J.A."/>
            <person name="Eisen J.A."/>
            <person name="Petersen J.M."/>
            <person name="Yuen B."/>
        </authorList>
    </citation>
    <scope>NUCLEOTIDE SEQUENCE</scope>
    <source>
        <strain evidence="1">MAGclacostrist055</strain>
    </source>
</reference>
<dbReference type="EMBL" id="JAEPCR010000084">
    <property type="protein sequence ID" value="MCG7979743.1"/>
    <property type="molecule type" value="Genomic_DNA"/>
</dbReference>
<dbReference type="Proteomes" id="UP000886674">
    <property type="component" value="Unassembled WGS sequence"/>
</dbReference>
<evidence type="ECO:0000313" key="1">
    <source>
        <dbReference type="EMBL" id="MCG7979743.1"/>
    </source>
</evidence>
<dbReference type="AlphaFoldDB" id="A0A9E4NLR4"/>
<accession>A0A9E4NLR4</accession>
<gene>
    <name evidence="1" type="ORF">JAY77_16560</name>
</gene>
<name>A0A9E4NLR4_9GAMM</name>
<proteinExistence type="predicted"/>
<protein>
    <submittedName>
        <fullName evidence="1">Uncharacterized protein</fullName>
    </submittedName>
</protein>
<organism evidence="1 2">
    <name type="scientific">Candidatus Thiodiazotropha taylori</name>
    <dbReference type="NCBI Taxonomy" id="2792791"/>
    <lineage>
        <taxon>Bacteria</taxon>
        <taxon>Pseudomonadati</taxon>
        <taxon>Pseudomonadota</taxon>
        <taxon>Gammaproteobacteria</taxon>
        <taxon>Chromatiales</taxon>
        <taxon>Sedimenticolaceae</taxon>
        <taxon>Candidatus Thiodiazotropha</taxon>
    </lineage>
</organism>
<sequence length="49" mass="5506">MDGKQIISSNPAEVASFIESTHRIIPPLTIQQLDIPARKFHTEETYGKP</sequence>
<comment type="caution">
    <text evidence="1">The sequence shown here is derived from an EMBL/GenBank/DDBJ whole genome shotgun (WGS) entry which is preliminary data.</text>
</comment>
<evidence type="ECO:0000313" key="2">
    <source>
        <dbReference type="Proteomes" id="UP000886674"/>
    </source>
</evidence>